<dbReference type="eggNOG" id="ENOG502QS1V">
    <property type="taxonomic scope" value="Eukaryota"/>
</dbReference>
<reference evidence="5 6" key="1">
    <citation type="submission" date="2006-10" db="EMBL/GenBank/DDBJ databases">
        <title>The Genome Sequence of Batrachochytrium dendrobatidis JEL423.</title>
        <authorList>
            <consortium name="The Broad Institute Genome Sequencing Platform"/>
            <person name="Birren B."/>
            <person name="Lander E."/>
            <person name="Galagan J."/>
            <person name="Cuomo C."/>
            <person name="Devon K."/>
            <person name="Jaffe D."/>
            <person name="Butler J."/>
            <person name="Alvarez P."/>
            <person name="Gnerre S."/>
            <person name="Grabherr M."/>
            <person name="Kleber M."/>
            <person name="Mauceli E."/>
            <person name="Brockman W."/>
            <person name="Young S."/>
            <person name="LaButti K."/>
            <person name="Sykes S."/>
            <person name="DeCaprio D."/>
            <person name="Crawford M."/>
            <person name="Koehrsen M."/>
            <person name="Engels R."/>
            <person name="Montgomery P."/>
            <person name="Pearson M."/>
            <person name="Howarth C."/>
            <person name="Larson L."/>
            <person name="White J."/>
            <person name="O'Leary S."/>
            <person name="Kodira C."/>
            <person name="Zeng Q."/>
            <person name="Yandava C."/>
            <person name="Alvarado L."/>
            <person name="Longcore J."/>
            <person name="James T."/>
        </authorList>
    </citation>
    <scope>NUCLEOTIDE SEQUENCE [LARGE SCALE GENOMIC DNA]</scope>
    <source>
        <strain evidence="5 6">JEL423</strain>
    </source>
</reference>
<evidence type="ECO:0000313" key="6">
    <source>
        <dbReference type="Proteomes" id="UP000077115"/>
    </source>
</evidence>
<dbReference type="STRING" id="403673.A0A177W8W1"/>
<dbReference type="PROSITE" id="PS51585">
    <property type="entry name" value="SAM_MT_TPMT"/>
    <property type="match status" value="1"/>
</dbReference>
<gene>
    <name evidence="5" type="ORF">BDEG_20711</name>
</gene>
<reference evidence="5 6" key="2">
    <citation type="submission" date="2016-05" db="EMBL/GenBank/DDBJ databases">
        <title>Lineage-specific infection strategies underlie the spectrum of fungal disease in amphibians.</title>
        <authorList>
            <person name="Cuomo C.A."/>
            <person name="Farrer R.A."/>
            <person name="James T."/>
            <person name="Longcore J."/>
            <person name="Birren B."/>
        </authorList>
    </citation>
    <scope>NUCLEOTIDE SEQUENCE [LARGE SCALE GENOMIC DNA]</scope>
    <source>
        <strain evidence="5 6">JEL423</strain>
    </source>
</reference>
<evidence type="ECO:0000256" key="1">
    <source>
        <dbReference type="ARBA" id="ARBA00022553"/>
    </source>
</evidence>
<evidence type="ECO:0000256" key="2">
    <source>
        <dbReference type="ARBA" id="ARBA00022603"/>
    </source>
</evidence>
<evidence type="ECO:0008006" key="7">
    <source>
        <dbReference type="Google" id="ProtNLM"/>
    </source>
</evidence>
<dbReference type="CDD" id="cd02440">
    <property type="entry name" value="AdoMet_MTases"/>
    <property type="match status" value="1"/>
</dbReference>
<keyword evidence="2" id="KW-0489">Methyltransferase</keyword>
<keyword evidence="4" id="KW-0949">S-adenosyl-L-methionine</keyword>
<dbReference type="AlphaFoldDB" id="A0A177W8W1"/>
<accession>A0A177W8W1</accession>
<keyword evidence="3" id="KW-0808">Transferase</keyword>
<evidence type="ECO:0000256" key="4">
    <source>
        <dbReference type="ARBA" id="ARBA00022691"/>
    </source>
</evidence>
<evidence type="ECO:0000313" key="5">
    <source>
        <dbReference type="EMBL" id="OAJ36548.1"/>
    </source>
</evidence>
<sequence length="201" mass="22537">MTNWEELWKVNNIRWDQGDVTPAITQFLAETPTPLGESVIVPGCGMGYDVLAFAKAGYKSSLGLDMAPTSTAQAKAHAAKDDHPLVANAHFETGDFFEIKNRQFDLLFDYTFACAIEPSLRDAWAAQVAALIKPGGYALILMFPLRDSEGGPPYKWSVMEYSKYLEPNFEVVYIKECGGQEDRKAIQRISLWKRRSTTFNL</sequence>
<dbReference type="PANTHER" id="PTHR32183:SF6">
    <property type="entry name" value="CYSTEINE SULFINATE DESULFINASE_CYSTEINE DESULFURASE AND RELATED ENZYMES"/>
    <property type="match status" value="1"/>
</dbReference>
<dbReference type="Pfam" id="PF05724">
    <property type="entry name" value="TPMT"/>
    <property type="match status" value="1"/>
</dbReference>
<protein>
    <recommendedName>
        <fullName evidence="7">Thiopurine S-methyltransferase</fullName>
    </recommendedName>
</protein>
<evidence type="ECO:0000256" key="3">
    <source>
        <dbReference type="ARBA" id="ARBA00022679"/>
    </source>
</evidence>
<name>A0A177W8W1_BATDL</name>
<proteinExistence type="predicted"/>
<dbReference type="PANTHER" id="PTHR32183">
    <property type="match status" value="1"/>
</dbReference>
<dbReference type="SUPFAM" id="SSF53335">
    <property type="entry name" value="S-adenosyl-L-methionine-dependent methyltransferases"/>
    <property type="match status" value="1"/>
</dbReference>
<organism evidence="5 6">
    <name type="scientific">Batrachochytrium dendrobatidis (strain JEL423)</name>
    <dbReference type="NCBI Taxonomy" id="403673"/>
    <lineage>
        <taxon>Eukaryota</taxon>
        <taxon>Fungi</taxon>
        <taxon>Fungi incertae sedis</taxon>
        <taxon>Chytridiomycota</taxon>
        <taxon>Chytridiomycota incertae sedis</taxon>
        <taxon>Chytridiomycetes</taxon>
        <taxon>Rhizophydiales</taxon>
        <taxon>Rhizophydiales incertae sedis</taxon>
        <taxon>Batrachochytrium</taxon>
    </lineage>
</organism>
<dbReference type="Proteomes" id="UP000077115">
    <property type="component" value="Unassembled WGS sequence"/>
</dbReference>
<keyword evidence="1" id="KW-0597">Phosphoprotein</keyword>
<dbReference type="GO" id="GO:0032259">
    <property type="term" value="P:methylation"/>
    <property type="evidence" value="ECO:0007669"/>
    <property type="project" value="UniProtKB-KW"/>
</dbReference>
<dbReference type="Gene3D" id="3.40.50.150">
    <property type="entry name" value="Vaccinia Virus protein VP39"/>
    <property type="match status" value="1"/>
</dbReference>
<dbReference type="OrthoDB" id="276151at2759"/>
<dbReference type="InterPro" id="IPR029063">
    <property type="entry name" value="SAM-dependent_MTases_sf"/>
</dbReference>
<dbReference type="GO" id="GO:0008757">
    <property type="term" value="F:S-adenosylmethionine-dependent methyltransferase activity"/>
    <property type="evidence" value="ECO:0007669"/>
    <property type="project" value="InterPro"/>
</dbReference>
<dbReference type="EMBL" id="DS022300">
    <property type="protein sequence ID" value="OAJ36548.1"/>
    <property type="molecule type" value="Genomic_DNA"/>
</dbReference>
<dbReference type="InterPro" id="IPR008854">
    <property type="entry name" value="TPMT"/>
</dbReference>
<dbReference type="VEuPathDB" id="FungiDB:BDEG_20711"/>